<name>A0ABV1U699_9ACTN</name>
<keyword evidence="2" id="KW-1133">Transmembrane helix</keyword>
<accession>A0ABV1U699</accession>
<proteinExistence type="predicted"/>
<dbReference type="Proteomes" id="UP001470023">
    <property type="component" value="Unassembled WGS sequence"/>
</dbReference>
<dbReference type="RefSeq" id="WP_351944798.1">
    <property type="nucleotide sequence ID" value="NZ_JBEOZW010000012.1"/>
</dbReference>
<feature type="transmembrane region" description="Helical" evidence="2">
    <location>
        <begin position="27"/>
        <end position="47"/>
    </location>
</feature>
<dbReference type="EMBL" id="JBEPAZ010000011">
    <property type="protein sequence ID" value="MER6429218.1"/>
    <property type="molecule type" value="Genomic_DNA"/>
</dbReference>
<evidence type="ECO:0000313" key="3">
    <source>
        <dbReference type="EMBL" id="MER6429218.1"/>
    </source>
</evidence>
<comment type="caution">
    <text evidence="3">The sequence shown here is derived from an EMBL/GenBank/DDBJ whole genome shotgun (WGS) entry which is preliminary data.</text>
</comment>
<keyword evidence="4" id="KW-1185">Reference proteome</keyword>
<keyword evidence="2" id="KW-0472">Membrane</keyword>
<evidence type="ECO:0000256" key="1">
    <source>
        <dbReference type="SAM" id="MobiDB-lite"/>
    </source>
</evidence>
<sequence>MAGDAAGACLARLADGALRAARRRQRLARAGFGLVAAAVVGTAWVALADRAPSRAHVVQAATGDGSDKAAPVSLLPVTSSVEHPWAQGSGGYTVPASESDRRSASTPTGPEA</sequence>
<evidence type="ECO:0000256" key="2">
    <source>
        <dbReference type="SAM" id="Phobius"/>
    </source>
</evidence>
<evidence type="ECO:0000313" key="4">
    <source>
        <dbReference type="Proteomes" id="UP001470023"/>
    </source>
</evidence>
<reference evidence="3 4" key="1">
    <citation type="submission" date="2024-06" db="EMBL/GenBank/DDBJ databases">
        <title>The Natural Products Discovery Center: Release of the First 8490 Sequenced Strains for Exploring Actinobacteria Biosynthetic Diversity.</title>
        <authorList>
            <person name="Kalkreuter E."/>
            <person name="Kautsar S.A."/>
            <person name="Yang D."/>
            <person name="Bader C.D."/>
            <person name="Teijaro C.N."/>
            <person name="Fluegel L."/>
            <person name="Davis C.M."/>
            <person name="Simpson J.R."/>
            <person name="Lauterbach L."/>
            <person name="Steele A.D."/>
            <person name="Gui C."/>
            <person name="Meng S."/>
            <person name="Li G."/>
            <person name="Viehrig K."/>
            <person name="Ye F."/>
            <person name="Su P."/>
            <person name="Kiefer A.F."/>
            <person name="Nichols A."/>
            <person name="Cepeda A.J."/>
            <person name="Yan W."/>
            <person name="Fan B."/>
            <person name="Jiang Y."/>
            <person name="Adhikari A."/>
            <person name="Zheng C.-J."/>
            <person name="Schuster L."/>
            <person name="Cowan T.M."/>
            <person name="Smanski M.J."/>
            <person name="Chevrette M.G."/>
            <person name="De Carvalho L.P.S."/>
            <person name="Shen B."/>
        </authorList>
    </citation>
    <scope>NUCLEOTIDE SEQUENCE [LARGE SCALE GENOMIC DNA]</scope>
    <source>
        <strain evidence="3 4">NPDC001166</strain>
    </source>
</reference>
<feature type="region of interest" description="Disordered" evidence="1">
    <location>
        <begin position="80"/>
        <end position="112"/>
    </location>
</feature>
<organism evidence="3 4">
    <name type="scientific">Streptomyces sp. 900105245</name>
    <dbReference type="NCBI Taxonomy" id="3154379"/>
    <lineage>
        <taxon>Bacteria</taxon>
        <taxon>Bacillati</taxon>
        <taxon>Actinomycetota</taxon>
        <taxon>Actinomycetes</taxon>
        <taxon>Kitasatosporales</taxon>
        <taxon>Streptomycetaceae</taxon>
        <taxon>Streptomyces</taxon>
    </lineage>
</organism>
<protein>
    <submittedName>
        <fullName evidence="3">Uncharacterized protein</fullName>
    </submittedName>
</protein>
<gene>
    <name evidence="3" type="ORF">ABT272_15900</name>
</gene>
<keyword evidence="2" id="KW-0812">Transmembrane</keyword>